<gene>
    <name evidence="2" type="ORF">HPB51_014581</name>
</gene>
<feature type="region of interest" description="Disordered" evidence="1">
    <location>
        <begin position="316"/>
        <end position="381"/>
    </location>
</feature>
<evidence type="ECO:0008006" key="4">
    <source>
        <dbReference type="Google" id="ProtNLM"/>
    </source>
</evidence>
<feature type="compositionally biased region" description="Polar residues" evidence="1">
    <location>
        <begin position="37"/>
        <end position="57"/>
    </location>
</feature>
<protein>
    <recommendedName>
        <fullName evidence="4">CCHC-type domain-containing protein</fullName>
    </recommendedName>
</protein>
<keyword evidence="3" id="KW-1185">Reference proteome</keyword>
<evidence type="ECO:0000313" key="3">
    <source>
        <dbReference type="Proteomes" id="UP000821866"/>
    </source>
</evidence>
<feature type="region of interest" description="Disordered" evidence="1">
    <location>
        <begin position="1"/>
        <end position="75"/>
    </location>
</feature>
<reference evidence="2" key="1">
    <citation type="journal article" date="2020" name="Cell">
        <title>Large-Scale Comparative Analyses of Tick Genomes Elucidate Their Genetic Diversity and Vector Capacities.</title>
        <authorList>
            <consortium name="Tick Genome and Microbiome Consortium (TIGMIC)"/>
            <person name="Jia N."/>
            <person name="Wang J."/>
            <person name="Shi W."/>
            <person name="Du L."/>
            <person name="Sun Y."/>
            <person name="Zhan W."/>
            <person name="Jiang J.F."/>
            <person name="Wang Q."/>
            <person name="Zhang B."/>
            <person name="Ji P."/>
            <person name="Bell-Sakyi L."/>
            <person name="Cui X.M."/>
            <person name="Yuan T.T."/>
            <person name="Jiang B.G."/>
            <person name="Yang W.F."/>
            <person name="Lam T.T."/>
            <person name="Chang Q.C."/>
            <person name="Ding S.J."/>
            <person name="Wang X.J."/>
            <person name="Zhu J.G."/>
            <person name="Ruan X.D."/>
            <person name="Zhao L."/>
            <person name="Wei J.T."/>
            <person name="Ye R.Z."/>
            <person name="Que T.C."/>
            <person name="Du C.H."/>
            <person name="Zhou Y.H."/>
            <person name="Cheng J.X."/>
            <person name="Dai P.F."/>
            <person name="Guo W.B."/>
            <person name="Han X.H."/>
            <person name="Huang E.J."/>
            <person name="Li L.F."/>
            <person name="Wei W."/>
            <person name="Gao Y.C."/>
            <person name="Liu J.Z."/>
            <person name="Shao H.Z."/>
            <person name="Wang X."/>
            <person name="Wang C.C."/>
            <person name="Yang T.C."/>
            <person name="Huo Q.B."/>
            <person name="Li W."/>
            <person name="Chen H.Y."/>
            <person name="Chen S.E."/>
            <person name="Zhou L.G."/>
            <person name="Ni X.B."/>
            <person name="Tian J.H."/>
            <person name="Sheng Y."/>
            <person name="Liu T."/>
            <person name="Pan Y.S."/>
            <person name="Xia L.Y."/>
            <person name="Li J."/>
            <person name="Zhao F."/>
            <person name="Cao W.C."/>
        </authorList>
    </citation>
    <scope>NUCLEOTIDE SEQUENCE</scope>
    <source>
        <strain evidence="2">Rmic-2018</strain>
    </source>
</reference>
<organism evidence="2 3">
    <name type="scientific">Rhipicephalus microplus</name>
    <name type="common">Cattle tick</name>
    <name type="synonym">Boophilus microplus</name>
    <dbReference type="NCBI Taxonomy" id="6941"/>
    <lineage>
        <taxon>Eukaryota</taxon>
        <taxon>Metazoa</taxon>
        <taxon>Ecdysozoa</taxon>
        <taxon>Arthropoda</taxon>
        <taxon>Chelicerata</taxon>
        <taxon>Arachnida</taxon>
        <taxon>Acari</taxon>
        <taxon>Parasitiformes</taxon>
        <taxon>Ixodida</taxon>
        <taxon>Ixodoidea</taxon>
        <taxon>Ixodidae</taxon>
        <taxon>Rhipicephalinae</taxon>
        <taxon>Rhipicephalus</taxon>
        <taxon>Boophilus</taxon>
    </lineage>
</organism>
<evidence type="ECO:0000313" key="2">
    <source>
        <dbReference type="EMBL" id="KAH8041300.1"/>
    </source>
</evidence>
<feature type="compositionally biased region" description="Low complexity" evidence="1">
    <location>
        <begin position="486"/>
        <end position="499"/>
    </location>
</feature>
<feature type="compositionally biased region" description="Low complexity" evidence="1">
    <location>
        <begin position="404"/>
        <end position="417"/>
    </location>
</feature>
<evidence type="ECO:0000256" key="1">
    <source>
        <dbReference type="SAM" id="MobiDB-lite"/>
    </source>
</evidence>
<reference evidence="2" key="2">
    <citation type="submission" date="2021-09" db="EMBL/GenBank/DDBJ databases">
        <authorList>
            <person name="Jia N."/>
            <person name="Wang J."/>
            <person name="Shi W."/>
            <person name="Du L."/>
            <person name="Sun Y."/>
            <person name="Zhan W."/>
            <person name="Jiang J."/>
            <person name="Wang Q."/>
            <person name="Zhang B."/>
            <person name="Ji P."/>
            <person name="Sakyi L.B."/>
            <person name="Cui X."/>
            <person name="Yuan T."/>
            <person name="Jiang B."/>
            <person name="Yang W."/>
            <person name="Lam T.T.-Y."/>
            <person name="Chang Q."/>
            <person name="Ding S."/>
            <person name="Wang X."/>
            <person name="Zhu J."/>
            <person name="Ruan X."/>
            <person name="Zhao L."/>
            <person name="Wei J."/>
            <person name="Que T."/>
            <person name="Du C."/>
            <person name="Cheng J."/>
            <person name="Dai P."/>
            <person name="Han X."/>
            <person name="Huang E."/>
            <person name="Gao Y."/>
            <person name="Liu J."/>
            <person name="Shao H."/>
            <person name="Ye R."/>
            <person name="Li L."/>
            <person name="Wei W."/>
            <person name="Wang X."/>
            <person name="Wang C."/>
            <person name="Huo Q."/>
            <person name="Li W."/>
            <person name="Guo W."/>
            <person name="Chen H."/>
            <person name="Chen S."/>
            <person name="Zhou L."/>
            <person name="Zhou L."/>
            <person name="Ni X."/>
            <person name="Tian J."/>
            <person name="Zhou Y."/>
            <person name="Sheng Y."/>
            <person name="Liu T."/>
            <person name="Pan Y."/>
            <person name="Xia L."/>
            <person name="Li J."/>
            <person name="Zhao F."/>
            <person name="Cao W."/>
        </authorList>
    </citation>
    <scope>NUCLEOTIDE SEQUENCE</scope>
    <source>
        <strain evidence="2">Rmic-2018</strain>
        <tissue evidence="2">Larvae</tissue>
    </source>
</reference>
<dbReference type="EMBL" id="JABSTU010000001">
    <property type="protein sequence ID" value="KAH8041300.1"/>
    <property type="molecule type" value="Genomic_DNA"/>
</dbReference>
<feature type="compositionally biased region" description="Basic and acidic residues" evidence="1">
    <location>
        <begin position="322"/>
        <end position="335"/>
    </location>
</feature>
<feature type="region of interest" description="Disordered" evidence="1">
    <location>
        <begin position="400"/>
        <end position="419"/>
    </location>
</feature>
<dbReference type="Proteomes" id="UP000821866">
    <property type="component" value="Chromosome 1"/>
</dbReference>
<feature type="region of interest" description="Disordered" evidence="1">
    <location>
        <begin position="466"/>
        <end position="500"/>
    </location>
</feature>
<feature type="compositionally biased region" description="Acidic residues" evidence="1">
    <location>
        <begin position="1"/>
        <end position="17"/>
    </location>
</feature>
<feature type="region of interest" description="Disordered" evidence="1">
    <location>
        <begin position="591"/>
        <end position="613"/>
    </location>
</feature>
<feature type="compositionally biased region" description="Basic residues" evidence="1">
    <location>
        <begin position="342"/>
        <end position="357"/>
    </location>
</feature>
<comment type="caution">
    <text evidence="2">The sequence shown here is derived from an EMBL/GenBank/DDBJ whole genome shotgun (WGS) entry which is preliminary data.</text>
</comment>
<proteinExistence type="predicted"/>
<accession>A0A9J6F408</accession>
<name>A0A9J6F408_RHIMP</name>
<sequence>MEVVEVEGTEIAPEDSTLEAGWISSHRNKQRKHASNAPASPTGQGSASDTPMLNGSAQRLPRKPRQPRLPDDHVKVVIRPRDGLNLSKVGEAQLHDAILREVDLHATLLKEDIYRTCIEANLIVVSTPHLSNAEIYSRISKLQVETETYDVRAYVTSPENTAKGVIHNIPPYDSPEDISASLVNDRNPTILQARRMGKTNTVLIVFDGDQVPFHVYYRGAEYKCYLHKKRTEVCDKCGAVGHRSNVCAKPNAVICTLCGTANPATAHPCTLKCLLCGQAHQTDDKTCPQRYQTPRLLIYRRQERAKLQQQYLSTMISTQNAHPERQEVKPSDTRSRSTSPTSKRHGSRSRSKQRRKNQPQELRLGSAAPEASDGPPLQQQQPSLTLATPTVSWASIASQPAPIHNTAPTSTHTTTPNKETMLSTITLELRSLRTLVQELRVENAALRKQLAQQPPFSSLIHSADIHANTTPTPLPPKRKAPDTEEPATPSSQPPTTSAPILPVESVPQQQLHEMIQTVLERQLPIMLEQTIAQTLERSLDSILTAKLEHQLTLMLDGKLEARATIIQNNLEATLSSLLASYNSRVTELERCTHRSRSHSHQKPYGRINQDGRE</sequence>
<dbReference type="AlphaFoldDB" id="A0A9J6F408"/>
<feature type="compositionally biased region" description="Basic residues" evidence="1">
    <location>
        <begin position="593"/>
        <end position="603"/>
    </location>
</feature>
<dbReference type="VEuPathDB" id="VectorBase:LOC119186666"/>